<name>A0A2H9T2X3_9ZZZZ</name>
<comment type="caution">
    <text evidence="1">The sequence shown here is derived from an EMBL/GenBank/DDBJ whole genome shotgun (WGS) entry which is preliminary data.</text>
</comment>
<dbReference type="AlphaFoldDB" id="A0A2H9T2X3"/>
<protein>
    <submittedName>
        <fullName evidence="1">Uncharacterized protein</fullName>
    </submittedName>
</protein>
<gene>
    <name evidence="1" type="ORF">CI610_03497</name>
</gene>
<sequence length="114" mass="13239">MRFISVELSPLHTRVPCFKGEKERISMIIRYSSKFPYTTLCISAVYRKFCAIRREIAGPLWARFTAVLLHENHTVPVLLEPAFSISDDICGNASILTWYRGYRDQERRCPQVEA</sequence>
<reference evidence="1" key="1">
    <citation type="journal article" date="2017" name="Appl. Environ. Microbiol.">
        <title>Molecular characterization of an Endozoicomonas-like organism causing infection in king scallop Pecten maximus L.</title>
        <authorList>
            <person name="Cano I."/>
            <person name="van Aerle R."/>
            <person name="Ross S."/>
            <person name="Verner-Jeffreys D.W."/>
            <person name="Paley R.K."/>
            <person name="Rimmer G."/>
            <person name="Ryder D."/>
            <person name="Hooper P."/>
            <person name="Stone D."/>
            <person name="Feist S.W."/>
        </authorList>
    </citation>
    <scope>NUCLEOTIDE SEQUENCE</scope>
</reference>
<evidence type="ECO:0000313" key="1">
    <source>
        <dbReference type="EMBL" id="PJE77578.1"/>
    </source>
</evidence>
<organism evidence="1">
    <name type="scientific">invertebrate metagenome</name>
    <dbReference type="NCBI Taxonomy" id="1711999"/>
    <lineage>
        <taxon>unclassified sequences</taxon>
        <taxon>metagenomes</taxon>
        <taxon>organismal metagenomes</taxon>
    </lineage>
</organism>
<dbReference type="EMBL" id="NSIT01000498">
    <property type="protein sequence ID" value="PJE77578.1"/>
    <property type="molecule type" value="Genomic_DNA"/>
</dbReference>
<accession>A0A2H9T2X3</accession>
<proteinExistence type="predicted"/>